<dbReference type="AlphaFoldDB" id="A0A397HA58"/>
<evidence type="ECO:0000313" key="2">
    <source>
        <dbReference type="Proteomes" id="UP000266861"/>
    </source>
</evidence>
<protein>
    <submittedName>
        <fullName evidence="1">Uncharacterized protein</fullName>
    </submittedName>
</protein>
<dbReference type="EMBL" id="PQFF01000327">
    <property type="protein sequence ID" value="RHZ59942.1"/>
    <property type="molecule type" value="Genomic_DNA"/>
</dbReference>
<accession>A0A397HA58</accession>
<evidence type="ECO:0000313" key="1">
    <source>
        <dbReference type="EMBL" id="RHZ59942.1"/>
    </source>
</evidence>
<keyword evidence="2" id="KW-1185">Reference proteome</keyword>
<reference evidence="1 2" key="1">
    <citation type="submission" date="2018-08" db="EMBL/GenBank/DDBJ databases">
        <title>Genome and evolution of the arbuscular mycorrhizal fungus Diversispora epigaea (formerly Glomus versiforme) and its bacterial endosymbionts.</title>
        <authorList>
            <person name="Sun X."/>
            <person name="Fei Z."/>
            <person name="Harrison M."/>
        </authorList>
    </citation>
    <scope>NUCLEOTIDE SEQUENCE [LARGE SCALE GENOMIC DNA]</scope>
    <source>
        <strain evidence="1 2">IT104</strain>
    </source>
</reference>
<organism evidence="1 2">
    <name type="scientific">Diversispora epigaea</name>
    <dbReference type="NCBI Taxonomy" id="1348612"/>
    <lineage>
        <taxon>Eukaryota</taxon>
        <taxon>Fungi</taxon>
        <taxon>Fungi incertae sedis</taxon>
        <taxon>Mucoromycota</taxon>
        <taxon>Glomeromycotina</taxon>
        <taxon>Glomeromycetes</taxon>
        <taxon>Diversisporales</taxon>
        <taxon>Diversisporaceae</taxon>
        <taxon>Diversispora</taxon>
    </lineage>
</organism>
<comment type="caution">
    <text evidence="1">The sequence shown here is derived from an EMBL/GenBank/DDBJ whole genome shotgun (WGS) entry which is preliminary data.</text>
</comment>
<name>A0A397HA58_9GLOM</name>
<proteinExistence type="predicted"/>
<gene>
    <name evidence="1" type="ORF">Glove_360g32</name>
</gene>
<dbReference type="Proteomes" id="UP000266861">
    <property type="component" value="Unassembled WGS sequence"/>
</dbReference>
<sequence>MPVVTISESNKISKGSYLKLQSVVTSVNPVQACRLVGLQVSTFTSARFGTI</sequence>